<reference evidence="1 3" key="1">
    <citation type="journal article" date="2019" name="Sci. Rep.">
        <title>Orb-weaving spider Araneus ventricosus genome elucidates the spidroin gene catalogue.</title>
        <authorList>
            <person name="Kono N."/>
            <person name="Nakamura H."/>
            <person name="Ohtoshi R."/>
            <person name="Moran D.A.P."/>
            <person name="Shinohara A."/>
            <person name="Yoshida Y."/>
            <person name="Fujiwara M."/>
            <person name="Mori M."/>
            <person name="Tomita M."/>
            <person name="Arakawa K."/>
        </authorList>
    </citation>
    <scope>NUCLEOTIDE SEQUENCE [LARGE SCALE GENOMIC DNA]</scope>
</reference>
<accession>A0A4Y2EUB6</accession>
<name>A0A4Y2EUB6_ARAVE</name>
<dbReference type="EMBL" id="BGPR01093930">
    <property type="protein sequence ID" value="GBM32813.1"/>
    <property type="molecule type" value="Genomic_DNA"/>
</dbReference>
<proteinExistence type="predicted"/>
<dbReference type="EMBL" id="BGPR01094046">
    <property type="protein sequence ID" value="GBM33236.1"/>
    <property type="molecule type" value="Genomic_DNA"/>
</dbReference>
<dbReference type="Proteomes" id="UP000499080">
    <property type="component" value="Unassembled WGS sequence"/>
</dbReference>
<comment type="caution">
    <text evidence="1">The sequence shown here is derived from an EMBL/GenBank/DDBJ whole genome shotgun (WGS) entry which is preliminary data.</text>
</comment>
<evidence type="ECO:0000313" key="1">
    <source>
        <dbReference type="EMBL" id="GBM32813.1"/>
    </source>
</evidence>
<sequence length="44" mass="4853">MLVSLLQITPKVSKRPSLVWVGSLERGVPVQEVSSSSDCRLELQ</sequence>
<evidence type="ECO:0000313" key="2">
    <source>
        <dbReference type="EMBL" id="GBM33236.1"/>
    </source>
</evidence>
<keyword evidence="3" id="KW-1185">Reference proteome</keyword>
<gene>
    <name evidence="2" type="ORF">AVEN_179831_1</name>
    <name evidence="1" type="ORF">AVEN_38411_1</name>
</gene>
<organism evidence="1 3">
    <name type="scientific">Araneus ventricosus</name>
    <name type="common">Orbweaver spider</name>
    <name type="synonym">Epeira ventricosa</name>
    <dbReference type="NCBI Taxonomy" id="182803"/>
    <lineage>
        <taxon>Eukaryota</taxon>
        <taxon>Metazoa</taxon>
        <taxon>Ecdysozoa</taxon>
        <taxon>Arthropoda</taxon>
        <taxon>Chelicerata</taxon>
        <taxon>Arachnida</taxon>
        <taxon>Araneae</taxon>
        <taxon>Araneomorphae</taxon>
        <taxon>Entelegynae</taxon>
        <taxon>Araneoidea</taxon>
        <taxon>Araneidae</taxon>
        <taxon>Araneus</taxon>
    </lineage>
</organism>
<dbReference type="AlphaFoldDB" id="A0A4Y2EUB6"/>
<evidence type="ECO:0000313" key="3">
    <source>
        <dbReference type="Proteomes" id="UP000499080"/>
    </source>
</evidence>
<feature type="non-terminal residue" evidence="1">
    <location>
        <position position="44"/>
    </location>
</feature>
<protein>
    <submittedName>
        <fullName evidence="1">Uncharacterized protein</fullName>
    </submittedName>
</protein>